<reference evidence="2" key="2">
    <citation type="submission" date="2020-11" db="EMBL/GenBank/DDBJ databases">
        <authorList>
            <person name="McCartney M.A."/>
            <person name="Auch B."/>
            <person name="Kono T."/>
            <person name="Mallez S."/>
            <person name="Becker A."/>
            <person name="Gohl D.M."/>
            <person name="Silverstein K.A.T."/>
            <person name="Koren S."/>
            <person name="Bechman K.B."/>
            <person name="Herman A."/>
            <person name="Abrahante J.E."/>
            <person name="Garbe J."/>
        </authorList>
    </citation>
    <scope>NUCLEOTIDE SEQUENCE</scope>
    <source>
        <strain evidence="2">Duluth1</strain>
        <tissue evidence="2">Whole animal</tissue>
    </source>
</reference>
<dbReference type="OrthoDB" id="514167at2759"/>
<protein>
    <recommendedName>
        <fullName evidence="4">RNA transcription, translation and transport factor protein</fullName>
    </recommendedName>
</protein>
<dbReference type="Pfam" id="PF10036">
    <property type="entry name" value="RLL"/>
    <property type="match status" value="1"/>
</dbReference>
<evidence type="ECO:0008006" key="4">
    <source>
        <dbReference type="Google" id="ProtNLM"/>
    </source>
</evidence>
<organism evidence="2 3">
    <name type="scientific">Dreissena polymorpha</name>
    <name type="common">Zebra mussel</name>
    <name type="synonym">Mytilus polymorpha</name>
    <dbReference type="NCBI Taxonomy" id="45954"/>
    <lineage>
        <taxon>Eukaryota</taxon>
        <taxon>Metazoa</taxon>
        <taxon>Spiralia</taxon>
        <taxon>Lophotrochozoa</taxon>
        <taxon>Mollusca</taxon>
        <taxon>Bivalvia</taxon>
        <taxon>Autobranchia</taxon>
        <taxon>Heteroconchia</taxon>
        <taxon>Euheterodonta</taxon>
        <taxon>Imparidentia</taxon>
        <taxon>Neoheterodontei</taxon>
        <taxon>Myida</taxon>
        <taxon>Dreissenoidea</taxon>
        <taxon>Dreissenidae</taxon>
        <taxon>Dreissena</taxon>
    </lineage>
</organism>
<keyword evidence="3" id="KW-1185">Reference proteome</keyword>
<sequence>MATLFRRKLLALKYPKPNNFNWKEESEFQNLVAWLEDQKIRHYKIEERAGLRNIASADWSRAFDKYLRDLGCPYPPADRSAMLDWLLGYAVRLEYGDDVEKFRSVRPPKSSTAAGVPPGGVSSNPLDNLDFNDPDFKAGVTSLAMMLQIPPYADHLEQMKAICIVVTEKLSKEVLEKSKKSKQGDVIPIENTELGFDTGDLIINEVAKILRLLHIHDLRELQSQINHAIVAVQELIANPKTTLPRDNKFSKR</sequence>
<dbReference type="EMBL" id="JAIWYP010000003">
    <property type="protein sequence ID" value="KAH3844395.1"/>
    <property type="molecule type" value="Genomic_DNA"/>
</dbReference>
<feature type="region of interest" description="Disordered" evidence="1">
    <location>
        <begin position="104"/>
        <end position="127"/>
    </location>
</feature>
<name>A0A9D4QW60_DREPO</name>
<gene>
    <name evidence="2" type="ORF">DPMN_086653</name>
</gene>
<evidence type="ECO:0000313" key="3">
    <source>
        <dbReference type="Proteomes" id="UP000828390"/>
    </source>
</evidence>
<comment type="caution">
    <text evidence="2">The sequence shown here is derived from an EMBL/GenBank/DDBJ whole genome shotgun (WGS) entry which is preliminary data.</text>
</comment>
<evidence type="ECO:0000313" key="2">
    <source>
        <dbReference type="EMBL" id="KAH3844395.1"/>
    </source>
</evidence>
<proteinExistence type="predicted"/>
<evidence type="ECO:0000256" key="1">
    <source>
        <dbReference type="SAM" id="MobiDB-lite"/>
    </source>
</evidence>
<dbReference type="PANTHER" id="PTHR15924">
    <property type="entry name" value="CLE"/>
    <property type="match status" value="1"/>
</dbReference>
<dbReference type="InterPro" id="IPR019265">
    <property type="entry name" value="RTRAF"/>
</dbReference>
<dbReference type="Proteomes" id="UP000828390">
    <property type="component" value="Unassembled WGS sequence"/>
</dbReference>
<dbReference type="AlphaFoldDB" id="A0A9D4QW60"/>
<accession>A0A9D4QW60</accession>
<reference evidence="2" key="1">
    <citation type="journal article" date="2019" name="bioRxiv">
        <title>The Genome of the Zebra Mussel, Dreissena polymorpha: A Resource for Invasive Species Research.</title>
        <authorList>
            <person name="McCartney M.A."/>
            <person name="Auch B."/>
            <person name="Kono T."/>
            <person name="Mallez S."/>
            <person name="Zhang Y."/>
            <person name="Obille A."/>
            <person name="Becker A."/>
            <person name="Abrahante J.E."/>
            <person name="Garbe J."/>
            <person name="Badalamenti J.P."/>
            <person name="Herman A."/>
            <person name="Mangelson H."/>
            <person name="Liachko I."/>
            <person name="Sullivan S."/>
            <person name="Sone E.D."/>
            <person name="Koren S."/>
            <person name="Silverstein K.A.T."/>
            <person name="Beckman K.B."/>
            <person name="Gohl D.M."/>
        </authorList>
    </citation>
    <scope>NUCLEOTIDE SEQUENCE</scope>
    <source>
        <strain evidence="2">Duluth1</strain>
        <tissue evidence="2">Whole animal</tissue>
    </source>
</reference>